<name>A0A1I3JSF6_9RHOB</name>
<sequence>MSAVPATATDATDADAPPRERADETCVILNAGSGKRRAEALAASLEREFARHGLAARLRLIRKGSQLEAAARQAADEGFGTVVAGGGDGTINAVAGAIAGSGARLGVIPLGTFNYVARSLGLPETPEEAVEVLATGAPRPLPLGEVNGRVFLNNASLGAYAKILETRESVYHRFGRSRVAAHWSVVTALAEFRAPLNAKVTVDGEVTRVRTPLAFVANNAFQLEQFDFFEAAERVRGGEFALFLAPDGEPFDLIRFAAALGLKTLKPGRDFEMLYGKDILVETRRTRRLVARDGEREKMTGPFHFLRKDGALEVLAPAEGG</sequence>
<dbReference type="OrthoDB" id="9815110at2"/>
<dbReference type="STRING" id="1114924.SAMN05216258_108127"/>
<dbReference type="InterPro" id="IPR017438">
    <property type="entry name" value="ATP-NAD_kinase_N"/>
</dbReference>
<dbReference type="Pfam" id="PF00781">
    <property type="entry name" value="DAGK_cat"/>
    <property type="match status" value="1"/>
</dbReference>
<dbReference type="EMBL" id="FOQH01000008">
    <property type="protein sequence ID" value="SFI62948.1"/>
    <property type="molecule type" value="Genomic_DNA"/>
</dbReference>
<keyword evidence="3" id="KW-0808">Transferase</keyword>
<keyword evidence="4" id="KW-1185">Reference proteome</keyword>
<protein>
    <submittedName>
        <fullName evidence="3">Diacylglycerol kinase family enzyme</fullName>
    </submittedName>
</protein>
<dbReference type="SUPFAM" id="SSF111331">
    <property type="entry name" value="NAD kinase/diacylglycerol kinase-like"/>
    <property type="match status" value="1"/>
</dbReference>
<feature type="compositionally biased region" description="Low complexity" evidence="1">
    <location>
        <begin position="1"/>
        <end position="15"/>
    </location>
</feature>
<dbReference type="PANTHER" id="PTHR12358:SF54">
    <property type="entry name" value="SPHINGOSINE KINASE RELATED PROTEIN"/>
    <property type="match status" value="1"/>
</dbReference>
<reference evidence="3 4" key="1">
    <citation type="submission" date="2016-10" db="EMBL/GenBank/DDBJ databases">
        <authorList>
            <person name="de Groot N.N."/>
        </authorList>
    </citation>
    <scope>NUCLEOTIDE SEQUENCE [LARGE SCALE GENOMIC DNA]</scope>
    <source>
        <strain evidence="3 4">CGMCC 1.11030</strain>
    </source>
</reference>
<feature type="domain" description="DAGKc" evidence="2">
    <location>
        <begin position="20"/>
        <end position="150"/>
    </location>
</feature>
<dbReference type="PANTHER" id="PTHR12358">
    <property type="entry name" value="SPHINGOSINE KINASE"/>
    <property type="match status" value="1"/>
</dbReference>
<dbReference type="Gene3D" id="2.60.200.40">
    <property type="match status" value="1"/>
</dbReference>
<accession>A0A1I3JSF6</accession>
<dbReference type="AlphaFoldDB" id="A0A1I3JSF6"/>
<dbReference type="Gene3D" id="3.40.50.10330">
    <property type="entry name" value="Probable inorganic polyphosphate/atp-NAD kinase, domain 1"/>
    <property type="match status" value="1"/>
</dbReference>
<dbReference type="InterPro" id="IPR050187">
    <property type="entry name" value="Lipid_Phosphate_FormReg"/>
</dbReference>
<evidence type="ECO:0000313" key="4">
    <source>
        <dbReference type="Proteomes" id="UP000199377"/>
    </source>
</evidence>
<feature type="region of interest" description="Disordered" evidence="1">
    <location>
        <begin position="1"/>
        <end position="22"/>
    </location>
</feature>
<dbReference type="PROSITE" id="PS50146">
    <property type="entry name" value="DAGK"/>
    <property type="match status" value="1"/>
</dbReference>
<keyword evidence="3" id="KW-0418">Kinase</keyword>
<dbReference type="SMART" id="SM00046">
    <property type="entry name" value="DAGKc"/>
    <property type="match status" value="1"/>
</dbReference>
<dbReference type="InterPro" id="IPR016064">
    <property type="entry name" value="NAD/diacylglycerol_kinase_sf"/>
</dbReference>
<organism evidence="3 4">
    <name type="scientific">Albimonas pacifica</name>
    <dbReference type="NCBI Taxonomy" id="1114924"/>
    <lineage>
        <taxon>Bacteria</taxon>
        <taxon>Pseudomonadati</taxon>
        <taxon>Pseudomonadota</taxon>
        <taxon>Alphaproteobacteria</taxon>
        <taxon>Rhodobacterales</taxon>
        <taxon>Paracoccaceae</taxon>
        <taxon>Albimonas</taxon>
    </lineage>
</organism>
<gene>
    <name evidence="3" type="ORF">SAMN05216258_108127</name>
</gene>
<proteinExistence type="predicted"/>
<dbReference type="RefSeq" id="WP_092861789.1">
    <property type="nucleotide sequence ID" value="NZ_FOQH01000008.1"/>
</dbReference>
<dbReference type="Proteomes" id="UP000199377">
    <property type="component" value="Unassembled WGS sequence"/>
</dbReference>
<dbReference type="GO" id="GO:0016301">
    <property type="term" value="F:kinase activity"/>
    <property type="evidence" value="ECO:0007669"/>
    <property type="project" value="UniProtKB-KW"/>
</dbReference>
<evidence type="ECO:0000313" key="3">
    <source>
        <dbReference type="EMBL" id="SFI62948.1"/>
    </source>
</evidence>
<evidence type="ECO:0000256" key="1">
    <source>
        <dbReference type="SAM" id="MobiDB-lite"/>
    </source>
</evidence>
<dbReference type="InterPro" id="IPR001206">
    <property type="entry name" value="Diacylglycerol_kinase_cat_dom"/>
</dbReference>
<evidence type="ECO:0000259" key="2">
    <source>
        <dbReference type="PROSITE" id="PS50146"/>
    </source>
</evidence>